<keyword evidence="1" id="KW-0812">Transmembrane</keyword>
<keyword evidence="1" id="KW-1133">Transmembrane helix</keyword>
<feature type="transmembrane region" description="Helical" evidence="1">
    <location>
        <begin position="84"/>
        <end position="103"/>
    </location>
</feature>
<evidence type="ECO:0000313" key="3">
    <source>
        <dbReference type="Proteomes" id="UP000295662"/>
    </source>
</evidence>
<comment type="caution">
    <text evidence="2">The sequence shown here is derived from an EMBL/GenBank/DDBJ whole genome shotgun (WGS) entry which is preliminary data.</text>
</comment>
<name>A0A4R7RZE1_9BACT</name>
<feature type="transmembrane region" description="Helical" evidence="1">
    <location>
        <begin position="110"/>
        <end position="129"/>
    </location>
</feature>
<protein>
    <submittedName>
        <fullName evidence="2">Uncharacterized protein</fullName>
    </submittedName>
</protein>
<gene>
    <name evidence="2" type="ORF">EI77_02353</name>
</gene>
<keyword evidence="3" id="KW-1185">Reference proteome</keyword>
<keyword evidence="1" id="KW-0472">Membrane</keyword>
<dbReference type="EMBL" id="SOCA01000003">
    <property type="protein sequence ID" value="TDU71231.1"/>
    <property type="molecule type" value="Genomic_DNA"/>
</dbReference>
<evidence type="ECO:0000313" key="2">
    <source>
        <dbReference type="EMBL" id="TDU71231.1"/>
    </source>
</evidence>
<organism evidence="2 3">
    <name type="scientific">Prosthecobacter fusiformis</name>
    <dbReference type="NCBI Taxonomy" id="48464"/>
    <lineage>
        <taxon>Bacteria</taxon>
        <taxon>Pseudomonadati</taxon>
        <taxon>Verrucomicrobiota</taxon>
        <taxon>Verrucomicrobiia</taxon>
        <taxon>Verrucomicrobiales</taxon>
        <taxon>Verrucomicrobiaceae</taxon>
        <taxon>Prosthecobacter</taxon>
    </lineage>
</organism>
<feature type="transmembrane region" description="Helical" evidence="1">
    <location>
        <begin position="25"/>
        <end position="47"/>
    </location>
</feature>
<dbReference type="Proteomes" id="UP000295662">
    <property type="component" value="Unassembled WGS sequence"/>
</dbReference>
<evidence type="ECO:0000256" key="1">
    <source>
        <dbReference type="SAM" id="Phobius"/>
    </source>
</evidence>
<accession>A0A4R7RZE1</accession>
<sequence length="134" mass="14501">MPNNQTKVVATHVTWQDSLTTMPLAVYHILHLVGLILVFIGFGALLSTEGAKSSMKWHGTGLLISLVSGFGMLAKMGLFSALPVWVYIKLALWLVLGALPVLAKRRVVKPVVVVVLAAFIGATMGYLGYLKPVW</sequence>
<reference evidence="2 3" key="1">
    <citation type="submission" date="2019-03" db="EMBL/GenBank/DDBJ databases">
        <title>Genomic Encyclopedia of Archaeal and Bacterial Type Strains, Phase II (KMG-II): from individual species to whole genera.</title>
        <authorList>
            <person name="Goeker M."/>
        </authorList>
    </citation>
    <scope>NUCLEOTIDE SEQUENCE [LARGE SCALE GENOMIC DNA]</scope>
    <source>
        <strain evidence="2 3">ATCC 25309</strain>
    </source>
</reference>
<dbReference type="AlphaFoldDB" id="A0A4R7RZE1"/>
<proteinExistence type="predicted"/>